<gene>
    <name evidence="1" type="ORF">GDO78_018539</name>
</gene>
<evidence type="ECO:0000313" key="2">
    <source>
        <dbReference type="Proteomes" id="UP000770717"/>
    </source>
</evidence>
<dbReference type="EMBL" id="WNTK01031911">
    <property type="protein sequence ID" value="KAG9460976.1"/>
    <property type="molecule type" value="Genomic_DNA"/>
</dbReference>
<name>A0A8J6EBS2_ELECQ</name>
<dbReference type="Proteomes" id="UP000770717">
    <property type="component" value="Unassembled WGS sequence"/>
</dbReference>
<protein>
    <submittedName>
        <fullName evidence="1">Uncharacterized protein</fullName>
    </submittedName>
</protein>
<organism evidence="1 2">
    <name type="scientific">Eleutherodactylus coqui</name>
    <name type="common">Puerto Rican coqui</name>
    <dbReference type="NCBI Taxonomy" id="57060"/>
    <lineage>
        <taxon>Eukaryota</taxon>
        <taxon>Metazoa</taxon>
        <taxon>Chordata</taxon>
        <taxon>Craniata</taxon>
        <taxon>Vertebrata</taxon>
        <taxon>Euteleostomi</taxon>
        <taxon>Amphibia</taxon>
        <taxon>Batrachia</taxon>
        <taxon>Anura</taxon>
        <taxon>Neobatrachia</taxon>
        <taxon>Hyloidea</taxon>
        <taxon>Eleutherodactylidae</taxon>
        <taxon>Eleutherodactylinae</taxon>
        <taxon>Eleutherodactylus</taxon>
        <taxon>Eleutherodactylus</taxon>
    </lineage>
</organism>
<comment type="caution">
    <text evidence="1">The sequence shown here is derived from an EMBL/GenBank/DDBJ whole genome shotgun (WGS) entry which is preliminary data.</text>
</comment>
<reference evidence="1" key="1">
    <citation type="thesis" date="2020" institute="ProQuest LLC" country="789 East Eisenhower Parkway, Ann Arbor, MI, USA">
        <title>Comparative Genomics and Chromosome Evolution.</title>
        <authorList>
            <person name="Mudd A.B."/>
        </authorList>
    </citation>
    <scope>NUCLEOTIDE SEQUENCE</scope>
    <source>
        <strain evidence="1">HN-11 Male</strain>
        <tissue evidence="1">Kidney and liver</tissue>
    </source>
</reference>
<evidence type="ECO:0000313" key="1">
    <source>
        <dbReference type="EMBL" id="KAG9460976.1"/>
    </source>
</evidence>
<sequence length="96" mass="10678">MDLAGSASVRPHMRGSHPLECAWRHHLPAPWPVRLQHCYSQHANVGGFAGWEQPPVPGYYTWTTGHLLSPAVWPFKGKSCWPFSARALPLSLPRAA</sequence>
<proteinExistence type="predicted"/>
<keyword evidence="2" id="KW-1185">Reference proteome</keyword>
<accession>A0A8J6EBS2</accession>
<dbReference type="AlphaFoldDB" id="A0A8J6EBS2"/>